<reference evidence="1" key="2">
    <citation type="journal article" date="2015" name="Data Brief">
        <title>Shoot transcriptome of the giant reed, Arundo donax.</title>
        <authorList>
            <person name="Barrero R.A."/>
            <person name="Guerrero F.D."/>
            <person name="Moolhuijzen P."/>
            <person name="Goolsby J.A."/>
            <person name="Tidwell J."/>
            <person name="Bellgard S.E."/>
            <person name="Bellgard M.I."/>
        </authorList>
    </citation>
    <scope>NUCLEOTIDE SEQUENCE</scope>
    <source>
        <tissue evidence="1">Shoot tissue taken approximately 20 cm above the soil surface</tissue>
    </source>
</reference>
<dbReference type="EMBL" id="GBRH01271191">
    <property type="protein sequence ID" value="JAD26704.1"/>
    <property type="molecule type" value="Transcribed_RNA"/>
</dbReference>
<sequence>MIERIQEEVQLHDTGVLVDLGRFSVSLLNLNSSYCQVK</sequence>
<dbReference type="AlphaFoldDB" id="A0A0A8YJF7"/>
<reference evidence="1" key="1">
    <citation type="submission" date="2014-09" db="EMBL/GenBank/DDBJ databases">
        <authorList>
            <person name="Magalhaes I.L.F."/>
            <person name="Oliveira U."/>
            <person name="Santos F.R."/>
            <person name="Vidigal T.H.D.A."/>
            <person name="Brescovit A.D."/>
            <person name="Santos A.J."/>
        </authorList>
    </citation>
    <scope>NUCLEOTIDE SEQUENCE</scope>
    <source>
        <tissue evidence="1">Shoot tissue taken approximately 20 cm above the soil surface</tissue>
    </source>
</reference>
<protein>
    <submittedName>
        <fullName evidence="1">Uncharacterized protein</fullName>
    </submittedName>
</protein>
<accession>A0A0A8YJF7</accession>
<evidence type="ECO:0000313" key="1">
    <source>
        <dbReference type="EMBL" id="JAD26704.1"/>
    </source>
</evidence>
<proteinExistence type="predicted"/>
<organism evidence="1">
    <name type="scientific">Arundo donax</name>
    <name type="common">Giant reed</name>
    <name type="synonym">Donax arundinaceus</name>
    <dbReference type="NCBI Taxonomy" id="35708"/>
    <lineage>
        <taxon>Eukaryota</taxon>
        <taxon>Viridiplantae</taxon>
        <taxon>Streptophyta</taxon>
        <taxon>Embryophyta</taxon>
        <taxon>Tracheophyta</taxon>
        <taxon>Spermatophyta</taxon>
        <taxon>Magnoliopsida</taxon>
        <taxon>Liliopsida</taxon>
        <taxon>Poales</taxon>
        <taxon>Poaceae</taxon>
        <taxon>PACMAD clade</taxon>
        <taxon>Arundinoideae</taxon>
        <taxon>Arundineae</taxon>
        <taxon>Arundo</taxon>
    </lineage>
</organism>
<name>A0A0A8YJF7_ARUDO</name>